<feature type="transmembrane region" description="Helical" evidence="2">
    <location>
        <begin position="45"/>
        <end position="68"/>
    </location>
</feature>
<evidence type="ECO:0000313" key="3">
    <source>
        <dbReference type="EMBL" id="EDR08011.1"/>
    </source>
</evidence>
<dbReference type="AlphaFoldDB" id="B0DBJ9"/>
<proteinExistence type="predicted"/>
<feature type="compositionally biased region" description="Polar residues" evidence="1">
    <location>
        <begin position="11"/>
        <end position="22"/>
    </location>
</feature>
<keyword evidence="2" id="KW-0472">Membrane</keyword>
<gene>
    <name evidence="3" type="ORF">LACBIDRAFT_297596</name>
</gene>
<dbReference type="HOGENOM" id="CLU_1094592_0_0_1"/>
<keyword evidence="2" id="KW-1133">Transmembrane helix</keyword>
<dbReference type="RefSeq" id="XP_001881081.1">
    <property type="nucleotide sequence ID" value="XM_001881046.1"/>
</dbReference>
<evidence type="ECO:0000256" key="1">
    <source>
        <dbReference type="SAM" id="MobiDB-lite"/>
    </source>
</evidence>
<sequence length="230" mass="25333">MPHRRALGGSLMSSTITPTFTAPPSDSPSPTNGGNSGGGSSMQRGANYFFGFLITFVVLLLLFIGCGIGSRRRFARRRALFLATLDPQCMPKEMLPPRPSFFETPFVASDGKSSWDNLNPLSVRVVRKQTEEPRSGDQSTPSEFNVPPPEGQTSPSSSMFPSWLRRPRHADETQASNESEVEPEPPESIQVAAIIGMPTLSHKDDNYHDERLPEYQIGVVNLPWREGMPS</sequence>
<reference evidence="3 4" key="1">
    <citation type="journal article" date="2008" name="Nature">
        <title>The genome of Laccaria bicolor provides insights into mycorrhizal symbiosis.</title>
        <authorList>
            <person name="Martin F."/>
            <person name="Aerts A."/>
            <person name="Ahren D."/>
            <person name="Brun A."/>
            <person name="Danchin E.G.J."/>
            <person name="Duchaussoy F."/>
            <person name="Gibon J."/>
            <person name="Kohler A."/>
            <person name="Lindquist E."/>
            <person name="Pereda V."/>
            <person name="Salamov A."/>
            <person name="Shapiro H.J."/>
            <person name="Wuyts J."/>
            <person name="Blaudez D."/>
            <person name="Buee M."/>
            <person name="Brokstein P."/>
            <person name="Canbaeck B."/>
            <person name="Cohen D."/>
            <person name="Courty P.E."/>
            <person name="Coutinho P.M."/>
            <person name="Delaruelle C."/>
            <person name="Detter J.C."/>
            <person name="Deveau A."/>
            <person name="DiFazio S."/>
            <person name="Duplessis S."/>
            <person name="Fraissinet-Tachet L."/>
            <person name="Lucic E."/>
            <person name="Frey-Klett P."/>
            <person name="Fourrey C."/>
            <person name="Feussner I."/>
            <person name="Gay G."/>
            <person name="Grimwood J."/>
            <person name="Hoegger P.J."/>
            <person name="Jain P."/>
            <person name="Kilaru S."/>
            <person name="Labbe J."/>
            <person name="Lin Y.C."/>
            <person name="Legue V."/>
            <person name="Le Tacon F."/>
            <person name="Marmeisse R."/>
            <person name="Melayah D."/>
            <person name="Montanini B."/>
            <person name="Muratet M."/>
            <person name="Nehls U."/>
            <person name="Niculita-Hirzel H."/>
            <person name="Oudot-Le Secq M.P."/>
            <person name="Peter M."/>
            <person name="Quesneville H."/>
            <person name="Rajashekar B."/>
            <person name="Reich M."/>
            <person name="Rouhier N."/>
            <person name="Schmutz J."/>
            <person name="Yin T."/>
            <person name="Chalot M."/>
            <person name="Henrissat B."/>
            <person name="Kuees U."/>
            <person name="Lucas S."/>
            <person name="Van de Peer Y."/>
            <person name="Podila G.K."/>
            <person name="Polle A."/>
            <person name="Pukkila P.J."/>
            <person name="Richardson P.M."/>
            <person name="Rouze P."/>
            <person name="Sanders I.R."/>
            <person name="Stajich J.E."/>
            <person name="Tunlid A."/>
            <person name="Tuskan G."/>
            <person name="Grigoriev I.V."/>
        </authorList>
    </citation>
    <scope>NUCLEOTIDE SEQUENCE [LARGE SCALE GENOMIC DNA]</scope>
    <source>
        <strain evidence="4">S238N-H82 / ATCC MYA-4686</strain>
    </source>
</reference>
<dbReference type="KEGG" id="lbc:LACBIDRAFT_297596"/>
<evidence type="ECO:0000313" key="4">
    <source>
        <dbReference type="Proteomes" id="UP000001194"/>
    </source>
</evidence>
<dbReference type="OrthoDB" id="10399055at2759"/>
<protein>
    <submittedName>
        <fullName evidence="3">Predicted protein</fullName>
    </submittedName>
</protein>
<accession>B0DBJ9</accession>
<dbReference type="InParanoid" id="B0DBJ9"/>
<dbReference type="EMBL" id="DS547102">
    <property type="protein sequence ID" value="EDR08011.1"/>
    <property type="molecule type" value="Genomic_DNA"/>
</dbReference>
<feature type="region of interest" description="Disordered" evidence="1">
    <location>
        <begin position="1"/>
        <end position="39"/>
    </location>
</feature>
<keyword evidence="4" id="KW-1185">Reference proteome</keyword>
<dbReference type="GeneID" id="6076802"/>
<feature type="compositionally biased region" description="Polar residues" evidence="1">
    <location>
        <begin position="151"/>
        <end position="160"/>
    </location>
</feature>
<feature type="region of interest" description="Disordered" evidence="1">
    <location>
        <begin position="129"/>
        <end position="189"/>
    </location>
</feature>
<name>B0DBJ9_LACBS</name>
<evidence type="ECO:0000256" key="2">
    <source>
        <dbReference type="SAM" id="Phobius"/>
    </source>
</evidence>
<keyword evidence="2" id="KW-0812">Transmembrane</keyword>
<dbReference type="Proteomes" id="UP000001194">
    <property type="component" value="Unassembled WGS sequence"/>
</dbReference>
<organism evidence="4">
    <name type="scientific">Laccaria bicolor (strain S238N-H82 / ATCC MYA-4686)</name>
    <name type="common">Bicoloured deceiver</name>
    <name type="synonym">Laccaria laccata var. bicolor</name>
    <dbReference type="NCBI Taxonomy" id="486041"/>
    <lineage>
        <taxon>Eukaryota</taxon>
        <taxon>Fungi</taxon>
        <taxon>Dikarya</taxon>
        <taxon>Basidiomycota</taxon>
        <taxon>Agaricomycotina</taxon>
        <taxon>Agaricomycetes</taxon>
        <taxon>Agaricomycetidae</taxon>
        <taxon>Agaricales</taxon>
        <taxon>Agaricineae</taxon>
        <taxon>Hydnangiaceae</taxon>
        <taxon>Laccaria</taxon>
    </lineage>
</organism>